<dbReference type="PRINTS" id="PR00038">
    <property type="entry name" value="HTHLUXR"/>
</dbReference>
<organism evidence="5 6">
    <name type="scientific">Geodermatophilus sabuli</name>
    <dbReference type="NCBI Taxonomy" id="1564158"/>
    <lineage>
        <taxon>Bacteria</taxon>
        <taxon>Bacillati</taxon>
        <taxon>Actinomycetota</taxon>
        <taxon>Actinomycetes</taxon>
        <taxon>Geodermatophilales</taxon>
        <taxon>Geodermatophilaceae</taxon>
        <taxon>Geodermatophilus</taxon>
    </lineage>
</organism>
<evidence type="ECO:0000256" key="3">
    <source>
        <dbReference type="ARBA" id="ARBA00023163"/>
    </source>
</evidence>
<dbReference type="Gene3D" id="1.10.10.10">
    <property type="entry name" value="Winged helix-like DNA-binding domain superfamily/Winged helix DNA-binding domain"/>
    <property type="match status" value="1"/>
</dbReference>
<dbReference type="CDD" id="cd06170">
    <property type="entry name" value="LuxR_C_like"/>
    <property type="match status" value="1"/>
</dbReference>
<protein>
    <submittedName>
        <fullName evidence="5">DNA-binding response regulator, NarL/FixJ family, contains REC and HTH domains</fullName>
    </submittedName>
</protein>
<keyword evidence="6" id="KW-1185">Reference proteome</keyword>
<dbReference type="SUPFAM" id="SSF46894">
    <property type="entry name" value="C-terminal effector domain of the bipartite response regulators"/>
    <property type="match status" value="1"/>
</dbReference>
<dbReference type="RefSeq" id="WP_245853944.1">
    <property type="nucleotide sequence ID" value="NZ_JACHXB010000007.1"/>
</dbReference>
<keyword evidence="2 5" id="KW-0238">DNA-binding</keyword>
<evidence type="ECO:0000313" key="5">
    <source>
        <dbReference type="EMBL" id="SNX97721.1"/>
    </source>
</evidence>
<dbReference type="InterPro" id="IPR000792">
    <property type="entry name" value="Tscrpt_reg_LuxR_C"/>
</dbReference>
<dbReference type="InterPro" id="IPR016032">
    <property type="entry name" value="Sig_transdc_resp-reg_C-effctor"/>
</dbReference>
<dbReference type="EMBL" id="OBDO01000008">
    <property type="protein sequence ID" value="SNX97721.1"/>
    <property type="molecule type" value="Genomic_DNA"/>
</dbReference>
<dbReference type="PROSITE" id="PS00622">
    <property type="entry name" value="HTH_LUXR_1"/>
    <property type="match status" value="1"/>
</dbReference>
<sequence length="326" mass="33040">MRSAGTSARLSAALTVRAAAEAAAAGEPLPGAARAEAVLAALESLSACAAAVESWDPVGGRHRTLASSGYAADALAAMESAFHEDPHFPAVRDTGRPLRVCDIPPADRRGPMFDRVIRPARFTDGVSVCLSTGGRYVGVLHASTASGGVDDEAVAWLRLLRADLAGLVDPLAGLAPPGVTGNGGVLAWTPDDGRVLALTPSARPSLLAGGPLAALLHPAAWPSRLGRHLLVLRGGELLGVEARPAGPWVVVEHGPGVPPAGLSLRELEVLCGLAGGETNRMVARSLGVSERTVATHVEHLLAKLGAGNRAAAAAFAVGVGLVRLPG</sequence>
<evidence type="ECO:0000313" key="6">
    <source>
        <dbReference type="Proteomes" id="UP000219514"/>
    </source>
</evidence>
<accession>A0A285EI89</accession>
<proteinExistence type="predicted"/>
<keyword evidence="1" id="KW-0805">Transcription regulation</keyword>
<dbReference type="PROSITE" id="PS50043">
    <property type="entry name" value="HTH_LUXR_2"/>
    <property type="match status" value="1"/>
</dbReference>
<evidence type="ECO:0000256" key="1">
    <source>
        <dbReference type="ARBA" id="ARBA00023015"/>
    </source>
</evidence>
<dbReference type="GO" id="GO:0006355">
    <property type="term" value="P:regulation of DNA-templated transcription"/>
    <property type="evidence" value="ECO:0007669"/>
    <property type="project" value="InterPro"/>
</dbReference>
<gene>
    <name evidence="5" type="ORF">SAMN06893097_10886</name>
</gene>
<feature type="domain" description="HTH luxR-type" evidence="4">
    <location>
        <begin position="255"/>
        <end position="320"/>
    </location>
</feature>
<dbReference type="SMART" id="SM00421">
    <property type="entry name" value="HTH_LUXR"/>
    <property type="match status" value="1"/>
</dbReference>
<dbReference type="InterPro" id="IPR036388">
    <property type="entry name" value="WH-like_DNA-bd_sf"/>
</dbReference>
<dbReference type="PANTHER" id="PTHR44688">
    <property type="entry name" value="DNA-BINDING TRANSCRIPTIONAL ACTIVATOR DEVR_DOSR"/>
    <property type="match status" value="1"/>
</dbReference>
<keyword evidence="3" id="KW-0804">Transcription</keyword>
<reference evidence="5 6" key="1">
    <citation type="submission" date="2017-09" db="EMBL/GenBank/DDBJ databases">
        <authorList>
            <person name="Ehlers B."/>
            <person name="Leendertz F.H."/>
        </authorList>
    </citation>
    <scope>NUCLEOTIDE SEQUENCE [LARGE SCALE GENOMIC DNA]</scope>
    <source>
        <strain evidence="5 6">DSM 46844</strain>
    </source>
</reference>
<dbReference type="GO" id="GO:0003677">
    <property type="term" value="F:DNA binding"/>
    <property type="evidence" value="ECO:0007669"/>
    <property type="project" value="UniProtKB-KW"/>
</dbReference>
<dbReference type="Proteomes" id="UP000219514">
    <property type="component" value="Unassembled WGS sequence"/>
</dbReference>
<evidence type="ECO:0000256" key="2">
    <source>
        <dbReference type="ARBA" id="ARBA00023125"/>
    </source>
</evidence>
<dbReference type="Pfam" id="PF00196">
    <property type="entry name" value="GerE"/>
    <property type="match status" value="1"/>
</dbReference>
<name>A0A285EI89_9ACTN</name>
<evidence type="ECO:0000259" key="4">
    <source>
        <dbReference type="PROSITE" id="PS50043"/>
    </source>
</evidence>
<dbReference type="AlphaFoldDB" id="A0A285EI89"/>
<dbReference type="PANTHER" id="PTHR44688:SF16">
    <property type="entry name" value="DNA-BINDING TRANSCRIPTIONAL ACTIVATOR DEVR_DOSR"/>
    <property type="match status" value="1"/>
</dbReference>